<protein>
    <submittedName>
        <fullName evidence="1">Cytoplasmic protein</fullName>
    </submittedName>
</protein>
<organism evidence="1 2">
    <name type="scientific">Bacillus pseudomycoides</name>
    <dbReference type="NCBI Taxonomy" id="64104"/>
    <lineage>
        <taxon>Bacteria</taxon>
        <taxon>Bacillati</taxon>
        <taxon>Bacillota</taxon>
        <taxon>Bacilli</taxon>
        <taxon>Bacillales</taxon>
        <taxon>Bacillaceae</taxon>
        <taxon>Bacillus</taxon>
        <taxon>Bacillus cereus group</taxon>
    </lineage>
</organism>
<gene>
    <name evidence="1" type="ORF">CN613_24095</name>
</gene>
<dbReference type="RefSeq" id="WP_097850002.1">
    <property type="nucleotide sequence ID" value="NZ_NUAS01000064.1"/>
</dbReference>
<sequence>MIVRNNTFYEVLYGDNSTIQPSYSLGVAFEVSEDIAASVEQDGIQFFVDSDDIWYFRDYDLVVSYHKEMDEIEFNYVK</sequence>
<dbReference type="Proteomes" id="UP000219775">
    <property type="component" value="Unassembled WGS sequence"/>
</dbReference>
<comment type="caution">
    <text evidence="1">The sequence shown here is derived from an EMBL/GenBank/DDBJ whole genome shotgun (WGS) entry which is preliminary data.</text>
</comment>
<dbReference type="AlphaFoldDB" id="A0A2B4MVE7"/>
<reference evidence="1 2" key="1">
    <citation type="submission" date="2017-09" db="EMBL/GenBank/DDBJ databases">
        <title>Large-scale bioinformatics analysis of Bacillus genomes uncovers conserved roles of natural products in bacterial physiology.</title>
        <authorList>
            <consortium name="Agbiome Team Llc"/>
            <person name="Bleich R.M."/>
            <person name="Grubbs K.J."/>
            <person name="Santa Maria K.C."/>
            <person name="Allen S.E."/>
            <person name="Farag S."/>
            <person name="Shank E.A."/>
            <person name="Bowers A."/>
        </authorList>
    </citation>
    <scope>NUCLEOTIDE SEQUENCE [LARGE SCALE GENOMIC DNA]</scope>
    <source>
        <strain evidence="1 2">AFS009893</strain>
    </source>
</reference>
<name>A0A2B4MVE7_9BACI</name>
<proteinExistence type="predicted"/>
<accession>A0A2B4MVE7</accession>
<evidence type="ECO:0000313" key="2">
    <source>
        <dbReference type="Proteomes" id="UP000219775"/>
    </source>
</evidence>
<dbReference type="EMBL" id="NUDP01000107">
    <property type="protein sequence ID" value="PEM65853.1"/>
    <property type="molecule type" value="Genomic_DNA"/>
</dbReference>
<evidence type="ECO:0000313" key="1">
    <source>
        <dbReference type="EMBL" id="PEM65853.1"/>
    </source>
</evidence>